<feature type="transmembrane region" description="Helical" evidence="2">
    <location>
        <begin position="246"/>
        <end position="266"/>
    </location>
</feature>
<feature type="domain" description="Translocon Sec61/SecY plug" evidence="3">
    <location>
        <begin position="41"/>
        <end position="74"/>
    </location>
</feature>
<proteinExistence type="inferred from homology"/>
<feature type="transmembrane region" description="Helical" evidence="2">
    <location>
        <begin position="146"/>
        <end position="167"/>
    </location>
</feature>
<evidence type="ECO:0000256" key="2">
    <source>
        <dbReference type="SAM" id="Phobius"/>
    </source>
</evidence>
<protein>
    <submittedName>
        <fullName evidence="4">KLLA0F02057p</fullName>
    </submittedName>
</protein>
<keyword evidence="2" id="KW-1133">Transmembrane helix</keyword>
<feature type="transmembrane region" description="Helical" evidence="2">
    <location>
        <begin position="83"/>
        <end position="102"/>
    </location>
</feature>
<dbReference type="PaxDb" id="284590-Q6CLL6"/>
<dbReference type="InParanoid" id="Q6CLL6"/>
<evidence type="ECO:0000313" key="5">
    <source>
        <dbReference type="Proteomes" id="UP000000598"/>
    </source>
</evidence>
<dbReference type="eggNOG" id="KOG1373">
    <property type="taxonomic scope" value="Eukaryota"/>
</dbReference>
<name>Q6CLL6_KLULA</name>
<keyword evidence="5" id="KW-1185">Reference proteome</keyword>
<dbReference type="PIRSF" id="PIRSF004557">
    <property type="entry name" value="SecY"/>
    <property type="match status" value="1"/>
</dbReference>
<feature type="transmembrane region" description="Helical" evidence="2">
    <location>
        <begin position="362"/>
        <end position="380"/>
    </location>
</feature>
<dbReference type="InterPro" id="IPR023201">
    <property type="entry name" value="SecY_dom_sf"/>
</dbReference>
<dbReference type="GO" id="GO:0016020">
    <property type="term" value="C:membrane"/>
    <property type="evidence" value="ECO:0007669"/>
    <property type="project" value="InterPro"/>
</dbReference>
<dbReference type="GO" id="GO:0015031">
    <property type="term" value="P:protein transport"/>
    <property type="evidence" value="ECO:0007669"/>
    <property type="project" value="InterPro"/>
</dbReference>
<accession>Q6CLL6</accession>
<keyword evidence="2" id="KW-0472">Membrane</keyword>
<dbReference type="STRING" id="284590.Q6CLL6"/>
<keyword evidence="2" id="KW-0812">Transmembrane</keyword>
<dbReference type="InterPro" id="IPR002208">
    <property type="entry name" value="SecY/SEC61-alpha"/>
</dbReference>
<feature type="transmembrane region" description="Helical" evidence="2">
    <location>
        <begin position="287"/>
        <end position="317"/>
    </location>
</feature>
<feature type="transmembrane region" description="Helical" evidence="2">
    <location>
        <begin position="114"/>
        <end position="140"/>
    </location>
</feature>
<organism evidence="4 5">
    <name type="scientific">Kluyveromyces lactis (strain ATCC 8585 / CBS 2359 / DSM 70799 / NBRC 1267 / NRRL Y-1140 / WM37)</name>
    <name type="common">Yeast</name>
    <name type="synonym">Candida sphaerica</name>
    <dbReference type="NCBI Taxonomy" id="284590"/>
    <lineage>
        <taxon>Eukaryota</taxon>
        <taxon>Fungi</taxon>
        <taxon>Dikarya</taxon>
        <taxon>Ascomycota</taxon>
        <taxon>Saccharomycotina</taxon>
        <taxon>Saccharomycetes</taxon>
        <taxon>Saccharomycetales</taxon>
        <taxon>Saccharomycetaceae</taxon>
        <taxon>Kluyveromyces</taxon>
    </lineage>
</organism>
<dbReference type="EMBL" id="CR382126">
    <property type="protein sequence ID" value="CAG97880.2"/>
    <property type="molecule type" value="Genomic_DNA"/>
</dbReference>
<reference evidence="4 5" key="1">
    <citation type="journal article" date="2004" name="Nature">
        <title>Genome evolution in yeasts.</title>
        <authorList>
            <consortium name="Genolevures"/>
            <person name="Dujon B."/>
            <person name="Sherman D."/>
            <person name="Fischer G."/>
            <person name="Durrens P."/>
            <person name="Casaregola S."/>
            <person name="Lafontaine I."/>
            <person name="de Montigny J."/>
            <person name="Marck C."/>
            <person name="Neuveglise C."/>
            <person name="Talla E."/>
            <person name="Goffard N."/>
            <person name="Frangeul L."/>
            <person name="Aigle M."/>
            <person name="Anthouard V."/>
            <person name="Babour A."/>
            <person name="Barbe V."/>
            <person name="Barnay S."/>
            <person name="Blanchin S."/>
            <person name="Beckerich J.M."/>
            <person name="Beyne E."/>
            <person name="Bleykasten C."/>
            <person name="Boisrame A."/>
            <person name="Boyer J."/>
            <person name="Cattolico L."/>
            <person name="Confanioleri F."/>
            <person name="de Daruvar A."/>
            <person name="Despons L."/>
            <person name="Fabre E."/>
            <person name="Fairhead C."/>
            <person name="Ferry-Dumazet H."/>
            <person name="Groppi A."/>
            <person name="Hantraye F."/>
            <person name="Hennequin C."/>
            <person name="Jauniaux N."/>
            <person name="Joyet P."/>
            <person name="Kachouri R."/>
            <person name="Kerrest A."/>
            <person name="Koszul R."/>
            <person name="Lemaire M."/>
            <person name="Lesur I."/>
            <person name="Ma L."/>
            <person name="Muller H."/>
            <person name="Nicaud J.M."/>
            <person name="Nikolski M."/>
            <person name="Oztas S."/>
            <person name="Ozier-Kalogeropoulos O."/>
            <person name="Pellenz S."/>
            <person name="Potier S."/>
            <person name="Richard G.F."/>
            <person name="Straub M.L."/>
            <person name="Suleau A."/>
            <person name="Swennene D."/>
            <person name="Tekaia F."/>
            <person name="Wesolowski-Louvel M."/>
            <person name="Westhof E."/>
            <person name="Wirth B."/>
            <person name="Zeniou-Meyer M."/>
            <person name="Zivanovic I."/>
            <person name="Bolotin-Fukuhara M."/>
            <person name="Thierry A."/>
            <person name="Bouchier C."/>
            <person name="Caudron B."/>
            <person name="Scarpelli C."/>
            <person name="Gaillardin C."/>
            <person name="Weissenbach J."/>
            <person name="Wincker P."/>
            <person name="Souciet J.L."/>
        </authorList>
    </citation>
    <scope>NUCLEOTIDE SEQUENCE [LARGE SCALE GENOMIC DNA]</scope>
    <source>
        <strain evidence="5">ATCC 8585 / CBS 2359 / DSM 70799 / NBRC 1267 / NRRL Y-1140 / WM37</strain>
    </source>
</reference>
<evidence type="ECO:0000313" key="4">
    <source>
        <dbReference type="EMBL" id="CAG97880.2"/>
    </source>
</evidence>
<dbReference type="Proteomes" id="UP000000598">
    <property type="component" value="Chromosome F"/>
</dbReference>
<dbReference type="HOGENOM" id="CLU_031763_2_1_1"/>
<dbReference type="SUPFAM" id="SSF103491">
    <property type="entry name" value="Preprotein translocase SecY subunit"/>
    <property type="match status" value="1"/>
</dbReference>
<dbReference type="AlphaFoldDB" id="Q6CLL6"/>
<feature type="transmembrane region" description="Helical" evidence="2">
    <location>
        <begin position="174"/>
        <end position="193"/>
    </location>
</feature>
<dbReference type="FunCoup" id="Q6CLL6">
    <property type="interactions" value="200"/>
</dbReference>
<comment type="similarity">
    <text evidence="1">Belongs to the SecY/SEC61-alpha family.</text>
</comment>
<feature type="transmembrane region" description="Helical" evidence="2">
    <location>
        <begin position="417"/>
        <end position="439"/>
    </location>
</feature>
<sequence length="484" mass="52412">MAGFRLIDLAKPFLAFVPEIELPYDNLPFDDKLVITLTTALIYLFGQFPLAGITKESVDVKDPIFFLRGVFAAEPRTLLEFGIFPPIATALILQLLAGFKLIKVNFNQRTDRELFQTLIKIVSIGSYAILANIFIASGYYGEDLSLMAKFLINSQLIGAGFFVTLLIEVIDKGHGFASGAMAIIAISLSTGLVDDLFGVQQIPVGQEGHREPRGAVINLLQGFRAKHKTFLGALVNAFQRDYLPNLTSGLLVIVLGGTVCYLQNIRTELSIRSTKARGMSNVYPIRLLYTGGLSLLFSYSILFYIHILGFVIIQLIGGNQEGSIINKVLGGYESTEFFYLARFPLSLLTPPTSFFAVFKQPLTVVTFSAFLIVTGVWFATNWQEISGSSSRDVSKQFKEQDVALAGHRDASKELIRIIPVASATGAATLAVLVAVGELLGLKGKGAGIVVAVCSAFAILEVVTVDFQQTGGQSSIAQMLGGRAA</sequence>
<dbReference type="InterPro" id="IPR019561">
    <property type="entry name" value="Translocon_Sec61/SecY_plug_dom"/>
</dbReference>
<dbReference type="KEGG" id="kla:KLLA0_F02057g"/>
<dbReference type="Pfam" id="PF00344">
    <property type="entry name" value="SecY"/>
    <property type="match status" value="1"/>
</dbReference>
<evidence type="ECO:0000259" key="3">
    <source>
        <dbReference type="Pfam" id="PF10559"/>
    </source>
</evidence>
<feature type="transmembrane region" description="Helical" evidence="2">
    <location>
        <begin position="446"/>
        <end position="464"/>
    </location>
</feature>
<dbReference type="Pfam" id="PF10559">
    <property type="entry name" value="Plug_translocon"/>
    <property type="match status" value="1"/>
</dbReference>
<dbReference type="Gene3D" id="1.10.3370.10">
    <property type="entry name" value="SecY subunit domain"/>
    <property type="match status" value="1"/>
</dbReference>
<evidence type="ECO:0000256" key="1">
    <source>
        <dbReference type="RuleBase" id="RU004349"/>
    </source>
</evidence>
<gene>
    <name evidence="4" type="ORF">KLLA0_F02057g</name>
</gene>
<dbReference type="PANTHER" id="PTHR10906">
    <property type="entry name" value="SECY/SEC61-ALPHA FAMILY MEMBER"/>
    <property type="match status" value="1"/>
</dbReference>